<protein>
    <recommendedName>
        <fullName evidence="3">Prephenate dehydratase</fullName>
        <ecNumber evidence="2">4.2.1.51</ecNumber>
    </recommendedName>
</protein>
<accession>A0A8I0HRW6</accession>
<dbReference type="AlphaFoldDB" id="A0A8I0HRW6"/>
<dbReference type="Pfam" id="PF01842">
    <property type="entry name" value="ACT"/>
    <property type="match status" value="1"/>
</dbReference>
<dbReference type="PANTHER" id="PTHR21022:SF19">
    <property type="entry name" value="PREPHENATE DEHYDRATASE-RELATED"/>
    <property type="match status" value="1"/>
</dbReference>
<dbReference type="GO" id="GO:0005737">
    <property type="term" value="C:cytoplasm"/>
    <property type="evidence" value="ECO:0007669"/>
    <property type="project" value="TreeGrafter"/>
</dbReference>
<dbReference type="CDD" id="cd13632">
    <property type="entry name" value="PBP2_Aa-PDT_like"/>
    <property type="match status" value="1"/>
</dbReference>
<evidence type="ECO:0000256" key="8">
    <source>
        <dbReference type="ARBA" id="ARBA00047848"/>
    </source>
</evidence>
<dbReference type="GO" id="GO:0009094">
    <property type="term" value="P:L-phenylalanine biosynthetic process"/>
    <property type="evidence" value="ECO:0007669"/>
    <property type="project" value="UniProtKB-UniPathway"/>
</dbReference>
<reference evidence="12 13" key="1">
    <citation type="submission" date="2020-08" db="EMBL/GenBank/DDBJ databases">
        <title>A Genomic Blueprint of the Chicken Gut Microbiome.</title>
        <authorList>
            <person name="Gilroy R."/>
            <person name="Ravi A."/>
            <person name="Getino M."/>
            <person name="Pursley I."/>
            <person name="Horton D.L."/>
            <person name="Alikhan N.-F."/>
            <person name="Baker D."/>
            <person name="Gharbi K."/>
            <person name="Hall N."/>
            <person name="Watson M."/>
            <person name="Adriaenssens E.M."/>
            <person name="Foster-Nyarko E."/>
            <person name="Jarju S."/>
            <person name="Secka A."/>
            <person name="Antonio M."/>
            <person name="Oren A."/>
            <person name="Chaudhuri R."/>
            <person name="La Ragione R.M."/>
            <person name="Hildebrand F."/>
            <person name="Pallen M.J."/>
        </authorList>
    </citation>
    <scope>NUCLEOTIDE SEQUENCE [LARGE SCALE GENOMIC DNA]</scope>
    <source>
        <strain evidence="12 13">Sa1YVA5</strain>
    </source>
</reference>
<dbReference type="Proteomes" id="UP000650224">
    <property type="component" value="Unassembled WGS sequence"/>
</dbReference>
<dbReference type="InterPro" id="IPR002912">
    <property type="entry name" value="ACT_dom"/>
</dbReference>
<keyword evidence="6" id="KW-0584">Phenylalanine biosynthesis</keyword>
<sequence length="318" mass="34581">MSSEATKPTVVSYLGPAGTFTEAALLRLAQRGEFGDGEITQLPVNSPQQAVDAVREGTADFAVVAIENFVDGFVTPTYDALDQGSDVQIFAEEAIEVSFTIMARPGTVLADIRTLATHPVAHQQIKNWMAATVPDARFVSASSNAAAAQLVAEHGADAAAAPERAADLFGLSRLVDDVADIRGARTRFVAVRKRISPPPRTGHDHTAVVFALPNVPGSLVRALNEFALRGVDLARIESRPTRKTFGTYRFHLDFIGHIEDLPVREALRALHMQAEDLVFLGSWPAPRDTDDENTWADDIARLEKADDWVRAVLEGREY</sequence>
<evidence type="ECO:0000256" key="1">
    <source>
        <dbReference type="ARBA" id="ARBA00004741"/>
    </source>
</evidence>
<evidence type="ECO:0000313" key="12">
    <source>
        <dbReference type="EMBL" id="MBD8031155.1"/>
    </source>
</evidence>
<evidence type="ECO:0000256" key="5">
    <source>
        <dbReference type="ARBA" id="ARBA00023141"/>
    </source>
</evidence>
<comment type="pathway">
    <text evidence="1">Amino-acid biosynthesis; L-phenylalanine biosynthesis; phenylpyruvate from prephenate: step 1/1.</text>
</comment>
<feature type="domain" description="Prephenate dehydratase" evidence="10">
    <location>
        <begin position="10"/>
        <end position="193"/>
    </location>
</feature>
<proteinExistence type="predicted"/>
<dbReference type="InterPro" id="IPR045865">
    <property type="entry name" value="ACT-like_dom_sf"/>
</dbReference>
<dbReference type="CDD" id="cd04905">
    <property type="entry name" value="ACT_CM-PDT"/>
    <property type="match status" value="1"/>
</dbReference>
<dbReference type="InterPro" id="IPR001086">
    <property type="entry name" value="Preph_deHydtase"/>
</dbReference>
<dbReference type="EC" id="4.2.1.51" evidence="2"/>
<dbReference type="NCBIfam" id="NF008865">
    <property type="entry name" value="PRK11898.1"/>
    <property type="match status" value="1"/>
</dbReference>
<dbReference type="PROSITE" id="PS51671">
    <property type="entry name" value="ACT"/>
    <property type="match status" value="1"/>
</dbReference>
<dbReference type="Gene3D" id="3.30.70.260">
    <property type="match status" value="1"/>
</dbReference>
<dbReference type="EMBL" id="JACSPR010000011">
    <property type="protein sequence ID" value="MBD8031155.1"/>
    <property type="molecule type" value="Genomic_DNA"/>
</dbReference>
<dbReference type="InterPro" id="IPR008242">
    <property type="entry name" value="Chor_mutase/pphenate_deHydtase"/>
</dbReference>
<dbReference type="PROSITE" id="PS51171">
    <property type="entry name" value="PREPHENATE_DEHYDR_3"/>
    <property type="match status" value="1"/>
</dbReference>
<evidence type="ECO:0000256" key="6">
    <source>
        <dbReference type="ARBA" id="ARBA00023222"/>
    </source>
</evidence>
<dbReference type="InterPro" id="IPR018528">
    <property type="entry name" value="Preph_deHydtase_CS"/>
</dbReference>
<evidence type="ECO:0000256" key="9">
    <source>
        <dbReference type="PIRSR" id="PIRSR001500-2"/>
    </source>
</evidence>
<dbReference type="RefSeq" id="WP_191734394.1">
    <property type="nucleotide sequence ID" value="NZ_JACSPR010000011.1"/>
</dbReference>
<dbReference type="Pfam" id="PF00800">
    <property type="entry name" value="PDT"/>
    <property type="match status" value="1"/>
</dbReference>
<dbReference type="FunFam" id="3.30.70.260:FF:000012">
    <property type="entry name" value="Prephenate dehydratase"/>
    <property type="match status" value="1"/>
</dbReference>
<evidence type="ECO:0000259" key="11">
    <source>
        <dbReference type="PROSITE" id="PS51671"/>
    </source>
</evidence>
<dbReference type="UniPathway" id="UPA00121">
    <property type="reaction ID" value="UER00345"/>
</dbReference>
<feature type="domain" description="ACT" evidence="11">
    <location>
        <begin position="207"/>
        <end position="287"/>
    </location>
</feature>
<keyword evidence="5" id="KW-0057">Aromatic amino acid biosynthesis</keyword>
<organism evidence="12 13">
    <name type="scientific">Corynebacterium gallinarum</name>
    <dbReference type="NCBI Taxonomy" id="2762214"/>
    <lineage>
        <taxon>Bacteria</taxon>
        <taxon>Bacillati</taxon>
        <taxon>Actinomycetota</taxon>
        <taxon>Actinomycetes</taxon>
        <taxon>Mycobacteriales</taxon>
        <taxon>Corynebacteriaceae</taxon>
        <taxon>Corynebacterium</taxon>
    </lineage>
</organism>
<evidence type="ECO:0000256" key="2">
    <source>
        <dbReference type="ARBA" id="ARBA00013147"/>
    </source>
</evidence>
<gene>
    <name evidence="12" type="primary">pheA</name>
    <name evidence="12" type="ORF">H9627_12645</name>
</gene>
<name>A0A8I0HRW6_9CORY</name>
<feature type="site" description="Essential for prephenate dehydratase activity" evidence="9">
    <location>
        <position position="186"/>
    </location>
</feature>
<evidence type="ECO:0000259" key="10">
    <source>
        <dbReference type="PROSITE" id="PS51171"/>
    </source>
</evidence>
<evidence type="ECO:0000256" key="3">
    <source>
        <dbReference type="ARBA" id="ARBA00021872"/>
    </source>
</evidence>
<keyword evidence="7 12" id="KW-0456">Lyase</keyword>
<dbReference type="SUPFAM" id="SSF55021">
    <property type="entry name" value="ACT-like"/>
    <property type="match status" value="1"/>
</dbReference>
<dbReference type="GO" id="GO:0004664">
    <property type="term" value="F:prephenate dehydratase activity"/>
    <property type="evidence" value="ECO:0007669"/>
    <property type="project" value="UniProtKB-EC"/>
</dbReference>
<dbReference type="Gene3D" id="3.40.190.10">
    <property type="entry name" value="Periplasmic binding protein-like II"/>
    <property type="match status" value="2"/>
</dbReference>
<comment type="caution">
    <text evidence="12">The sequence shown here is derived from an EMBL/GenBank/DDBJ whole genome shotgun (WGS) entry which is preliminary data.</text>
</comment>
<dbReference type="SUPFAM" id="SSF53850">
    <property type="entry name" value="Periplasmic binding protein-like II"/>
    <property type="match status" value="1"/>
</dbReference>
<dbReference type="PROSITE" id="PS00857">
    <property type="entry name" value="PREPHENATE_DEHYDR_1"/>
    <property type="match status" value="1"/>
</dbReference>
<dbReference type="PANTHER" id="PTHR21022">
    <property type="entry name" value="PREPHENATE DEHYDRATASE P PROTEIN"/>
    <property type="match status" value="1"/>
</dbReference>
<comment type="catalytic activity">
    <reaction evidence="8">
        <text>prephenate + H(+) = 3-phenylpyruvate + CO2 + H2O</text>
        <dbReference type="Rhea" id="RHEA:21648"/>
        <dbReference type="ChEBI" id="CHEBI:15377"/>
        <dbReference type="ChEBI" id="CHEBI:15378"/>
        <dbReference type="ChEBI" id="CHEBI:16526"/>
        <dbReference type="ChEBI" id="CHEBI:18005"/>
        <dbReference type="ChEBI" id="CHEBI:29934"/>
        <dbReference type="EC" id="4.2.1.51"/>
    </reaction>
</comment>
<keyword evidence="4" id="KW-0028">Amino-acid biosynthesis</keyword>
<dbReference type="PIRSF" id="PIRSF001500">
    <property type="entry name" value="Chor_mut_pdt_Ppr"/>
    <property type="match status" value="1"/>
</dbReference>
<evidence type="ECO:0000256" key="4">
    <source>
        <dbReference type="ARBA" id="ARBA00022605"/>
    </source>
</evidence>
<evidence type="ECO:0000256" key="7">
    <source>
        <dbReference type="ARBA" id="ARBA00023239"/>
    </source>
</evidence>
<evidence type="ECO:0000313" key="13">
    <source>
        <dbReference type="Proteomes" id="UP000650224"/>
    </source>
</evidence>
<keyword evidence="13" id="KW-1185">Reference proteome</keyword>